<feature type="compositionally biased region" description="Basic and acidic residues" evidence="1">
    <location>
        <begin position="479"/>
        <end position="489"/>
    </location>
</feature>
<sequence>MDPVSAPDRAVGAVPSAAGESAGVLTATGHPLQRAGAWAVAVMAGRSEPELVTAADLDGVVEAVVADAVAAAVAGKDAARYAWWKVLYALYPNSKVTHAKRPKDAAVLTAGMTELFVPDDAEGERWPCALCGAVASVVWAKSTLPMFDTNKALNTLPPGVSGWPVCRGCRVAMWALPYGAWVTAGSATVLSCVQRQAEREFAEHNVQRAKRMMHAGASGMAADASPELVVVRALRALGPGLAATTLWSFKNDNQEPWVRVTRTRRAVPVFLASVSGNAPLRRGWQLLAHHLKREDADGQVTAYGAAEAARLLFEAEDGRSRSLLRQVYELLWETERWTAEDRAALTRLAFVYEKEVHGVEPDLSKVATLIADWIEHGSSSPRGQLAEYRKAALNGYRLGELLLEASFRLKLDGRPVAIVPEEWRLVVQQRSRAWEQRVLLAAEVLRLLQDRGVEVGKQPDDPAERELTEQRVQQPILAPEDHDFHFGAA</sequence>
<dbReference type="Proteomes" id="UP001500443">
    <property type="component" value="Unassembled WGS sequence"/>
</dbReference>
<feature type="compositionally biased region" description="Basic and acidic residues" evidence="1">
    <location>
        <begin position="455"/>
        <end position="469"/>
    </location>
</feature>
<dbReference type="EMBL" id="BAAAPF010000008">
    <property type="protein sequence ID" value="GAA2110120.1"/>
    <property type="molecule type" value="Genomic_DNA"/>
</dbReference>
<evidence type="ECO:0000313" key="2">
    <source>
        <dbReference type="EMBL" id="GAA2110120.1"/>
    </source>
</evidence>
<evidence type="ECO:0000313" key="3">
    <source>
        <dbReference type="Proteomes" id="UP001500443"/>
    </source>
</evidence>
<protein>
    <recommendedName>
        <fullName evidence="4">CRISPR-associated protein Cst1</fullName>
    </recommendedName>
</protein>
<proteinExistence type="predicted"/>
<evidence type="ECO:0008006" key="4">
    <source>
        <dbReference type="Google" id="ProtNLM"/>
    </source>
</evidence>
<organism evidence="2 3">
    <name type="scientific">Streptomyces synnematoformans</name>
    <dbReference type="NCBI Taxonomy" id="415721"/>
    <lineage>
        <taxon>Bacteria</taxon>
        <taxon>Bacillati</taxon>
        <taxon>Actinomycetota</taxon>
        <taxon>Actinomycetes</taxon>
        <taxon>Kitasatosporales</taxon>
        <taxon>Streptomycetaceae</taxon>
        <taxon>Streptomyces</taxon>
    </lineage>
</organism>
<accession>A0ABN2XGI7</accession>
<feature type="region of interest" description="Disordered" evidence="1">
    <location>
        <begin position="455"/>
        <end position="489"/>
    </location>
</feature>
<keyword evidence="3" id="KW-1185">Reference proteome</keyword>
<reference evidence="2 3" key="1">
    <citation type="journal article" date="2019" name="Int. J. Syst. Evol. Microbiol.">
        <title>The Global Catalogue of Microorganisms (GCM) 10K type strain sequencing project: providing services to taxonomists for standard genome sequencing and annotation.</title>
        <authorList>
            <consortium name="The Broad Institute Genomics Platform"/>
            <consortium name="The Broad Institute Genome Sequencing Center for Infectious Disease"/>
            <person name="Wu L."/>
            <person name="Ma J."/>
        </authorList>
    </citation>
    <scope>NUCLEOTIDE SEQUENCE [LARGE SCALE GENOMIC DNA]</scope>
    <source>
        <strain evidence="2 3">JCM 15481</strain>
    </source>
</reference>
<gene>
    <name evidence="2" type="ORF">GCM10009802_06900</name>
</gene>
<evidence type="ECO:0000256" key="1">
    <source>
        <dbReference type="SAM" id="MobiDB-lite"/>
    </source>
</evidence>
<comment type="caution">
    <text evidence="2">The sequence shown here is derived from an EMBL/GenBank/DDBJ whole genome shotgun (WGS) entry which is preliminary data.</text>
</comment>
<name>A0ABN2XGI7_9ACTN</name>